<evidence type="ECO:0000313" key="3">
    <source>
        <dbReference type="Proteomes" id="UP000590225"/>
    </source>
</evidence>
<gene>
    <name evidence="2" type="ORF">FHW23_002372</name>
</gene>
<reference evidence="2 3" key="1">
    <citation type="submission" date="2020-07" db="EMBL/GenBank/DDBJ databases">
        <title>Above-ground endophytic microbial communities from plants in different locations in the United States.</title>
        <authorList>
            <person name="Frank C."/>
        </authorList>
    </citation>
    <scope>NUCLEOTIDE SEQUENCE [LARGE SCALE GENOMIC DNA]</scope>
    <source>
        <strain evidence="2 3">WPL5_2</strain>
    </source>
</reference>
<evidence type="ECO:0000313" key="2">
    <source>
        <dbReference type="EMBL" id="MBA8991107.1"/>
    </source>
</evidence>
<accession>A0AAW3T9K8</accession>
<dbReference type="EMBL" id="JACGXP010000003">
    <property type="protein sequence ID" value="MBA8991107.1"/>
    <property type="molecule type" value="Genomic_DNA"/>
</dbReference>
<name>A0AAW3T9K8_9MICO</name>
<comment type="caution">
    <text evidence="2">The sequence shown here is derived from an EMBL/GenBank/DDBJ whole genome shotgun (WGS) entry which is preliminary data.</text>
</comment>
<proteinExistence type="predicted"/>
<dbReference type="AlphaFoldDB" id="A0AAW3T9K8"/>
<sequence length="38" mass="4057">MTRADHMTDGHVPAGREQGLQADGARSTVHAVGERADR</sequence>
<organism evidence="2 3">
    <name type="scientific">Curtobacterium pusillum</name>
    <dbReference type="NCBI Taxonomy" id="69373"/>
    <lineage>
        <taxon>Bacteria</taxon>
        <taxon>Bacillati</taxon>
        <taxon>Actinomycetota</taxon>
        <taxon>Actinomycetes</taxon>
        <taxon>Micrococcales</taxon>
        <taxon>Microbacteriaceae</taxon>
        <taxon>Curtobacterium</taxon>
    </lineage>
</organism>
<protein>
    <submittedName>
        <fullName evidence="2">Uncharacterized protein</fullName>
    </submittedName>
</protein>
<feature type="region of interest" description="Disordered" evidence="1">
    <location>
        <begin position="1"/>
        <end position="38"/>
    </location>
</feature>
<evidence type="ECO:0000256" key="1">
    <source>
        <dbReference type="SAM" id="MobiDB-lite"/>
    </source>
</evidence>
<dbReference type="Proteomes" id="UP000590225">
    <property type="component" value="Unassembled WGS sequence"/>
</dbReference>